<gene>
    <name evidence="3" type="ORF">G4177_12350</name>
</gene>
<dbReference type="EMBL" id="JAAIYO010000003">
    <property type="protein sequence ID" value="MBE4748952.1"/>
    <property type="molecule type" value="Genomic_DNA"/>
</dbReference>
<dbReference type="PANTHER" id="PTHR22642:SF2">
    <property type="entry name" value="PROTEIN LONG AFTER FAR-RED 3"/>
    <property type="match status" value="1"/>
</dbReference>
<proteinExistence type="predicted"/>
<dbReference type="InterPro" id="IPR032466">
    <property type="entry name" value="Metal_Hydrolase"/>
</dbReference>
<dbReference type="Pfam" id="PF07969">
    <property type="entry name" value="Amidohydro_3"/>
    <property type="match status" value="1"/>
</dbReference>
<dbReference type="Gene3D" id="3.10.310.70">
    <property type="match status" value="1"/>
</dbReference>
<keyword evidence="1" id="KW-0732">Signal</keyword>
<dbReference type="Proteomes" id="UP001516472">
    <property type="component" value="Unassembled WGS sequence"/>
</dbReference>
<feature type="chain" id="PRO_5046075364" evidence="1">
    <location>
        <begin position="41"/>
        <end position="664"/>
    </location>
</feature>
<sequence length="664" mass="71343">MHRNPHQDSRSPCHALPRAFGLVATAALLASCATTGVAGAGGAGTTVFVGKIVTMDDRMTIAEAVSVNGLGHILKVGTEKDVMADLGSGVELVRLSPEQVLMPGFIDPHMHLLPTLTQSILGKNNLAPCLPPPYKGTATDCEARADLLGALASMQVPPPTKGQSNEFVLGMNLDPSRQQFIPGGCGAGGPDSFMKQPKYFLDACVSKDRPVLILDQSGHLAYVNKKAFDAVCSDKAKCDALAASIKSEGGTWVTDDDGYTGLLEEMAAFAPFLLAMEKSLPLGLEQQNPLRLFNTHEKDIQLTLQEMRAAGLTTLADGGLSSVSQIQAMKFLAERQDFPLRITGVVTHDAATQANIQPTGPACDPSKEPGCKLPKWLGAGGIKLWVDGSTQGCTALLGAPYAYLDPGHCAGKGQGQADFKDAQAIVDALSPLWETSSWRFQLHANGNEANRWAVAAFAKLQAQKVNPHRALLIHNTVGEQTVSQEISQMRKGTFVRDGTKVPALDVRVTHLIGHVAYWGDAFMKMLGEEAARNIDPVAFDRQNEIPFSFHSDSMVTPPRPLWFVEQAVTRRTWAYPDFTKSYELGPEHAATVEEALRAITVEPARQHELDAWLGTIEPGKVADFVLLGANPLDYDPAKGGDPTQISKIPVIETFLNGKPTGVRH</sequence>
<reference evidence="3 4" key="1">
    <citation type="submission" date="2020-02" db="EMBL/GenBank/DDBJ databases">
        <authorList>
            <person name="Babadi Z.K."/>
            <person name="Risdian C."/>
            <person name="Ebrahimipour G.H."/>
            <person name="Wink J."/>
        </authorList>
    </citation>
    <scope>NUCLEOTIDE SEQUENCE [LARGE SCALE GENOMIC DNA]</scope>
    <source>
        <strain evidence="3 4">ZKHCc1 1396</strain>
    </source>
</reference>
<organism evidence="3 4">
    <name type="scientific">Corallococcus soli</name>
    <dbReference type="NCBI Taxonomy" id="2710757"/>
    <lineage>
        <taxon>Bacteria</taxon>
        <taxon>Pseudomonadati</taxon>
        <taxon>Myxococcota</taxon>
        <taxon>Myxococcia</taxon>
        <taxon>Myxococcales</taxon>
        <taxon>Cystobacterineae</taxon>
        <taxon>Myxococcaceae</taxon>
        <taxon>Corallococcus</taxon>
    </lineage>
</organism>
<accession>A0ABR9PM10</accession>
<evidence type="ECO:0000256" key="1">
    <source>
        <dbReference type="SAM" id="SignalP"/>
    </source>
</evidence>
<dbReference type="SUPFAM" id="SSF51556">
    <property type="entry name" value="Metallo-dependent hydrolases"/>
    <property type="match status" value="1"/>
</dbReference>
<dbReference type="InterPro" id="IPR011059">
    <property type="entry name" value="Metal-dep_hydrolase_composite"/>
</dbReference>
<name>A0ABR9PM10_9BACT</name>
<evidence type="ECO:0000259" key="2">
    <source>
        <dbReference type="Pfam" id="PF07969"/>
    </source>
</evidence>
<dbReference type="InterPro" id="IPR013108">
    <property type="entry name" value="Amidohydro_3"/>
</dbReference>
<keyword evidence="4" id="KW-1185">Reference proteome</keyword>
<dbReference type="Gene3D" id="2.30.40.10">
    <property type="entry name" value="Urease, subunit C, domain 1"/>
    <property type="match status" value="1"/>
</dbReference>
<dbReference type="PANTHER" id="PTHR22642">
    <property type="entry name" value="IMIDAZOLONEPROPIONASE"/>
    <property type="match status" value="1"/>
</dbReference>
<dbReference type="RefSeq" id="WP_193348371.1">
    <property type="nucleotide sequence ID" value="NZ_CBCSIP010000002.1"/>
</dbReference>
<dbReference type="SUPFAM" id="SSF51338">
    <property type="entry name" value="Composite domain of metallo-dependent hydrolases"/>
    <property type="match status" value="1"/>
</dbReference>
<comment type="caution">
    <text evidence="3">The sequence shown here is derived from an EMBL/GenBank/DDBJ whole genome shotgun (WGS) entry which is preliminary data.</text>
</comment>
<protein>
    <submittedName>
        <fullName evidence="3">Amidohydrolase family protein</fullName>
    </submittedName>
</protein>
<evidence type="ECO:0000313" key="3">
    <source>
        <dbReference type="EMBL" id="MBE4748952.1"/>
    </source>
</evidence>
<feature type="domain" description="Amidohydrolase 3" evidence="2">
    <location>
        <begin position="100"/>
        <end position="659"/>
    </location>
</feature>
<feature type="signal peptide" evidence="1">
    <location>
        <begin position="1"/>
        <end position="40"/>
    </location>
</feature>
<dbReference type="Gene3D" id="3.20.20.140">
    <property type="entry name" value="Metal-dependent hydrolases"/>
    <property type="match status" value="1"/>
</dbReference>
<evidence type="ECO:0000313" key="4">
    <source>
        <dbReference type="Proteomes" id="UP001516472"/>
    </source>
</evidence>
<dbReference type="PROSITE" id="PS51257">
    <property type="entry name" value="PROKAR_LIPOPROTEIN"/>
    <property type="match status" value="1"/>
</dbReference>